<sequence>MPYACPINGKGAALNISNSPSRAGSISPQPTNTELPEQTSSLGGVNGHCTTSKSNPVPSLTINRPAKSNNETKTANQLSSATGPTVLAPNPFKGGAKMFDMYNDEDESPSVPPRAASVSPSRRPQSQPSTSPLRRSNSRKKAAIGGGISKLSLNLDEILKFPKESTHAYSYAHLSPNSLAVRLSILKRSLEILVDRPDLINGSGKGLQESTPLNLDIESFITQMQTEKTQEATPSSPSISKINIRSNASSAALAALFNNGMPQSPAPSHQASPIGSPVSTSFNTGTDHSAGMSLQSLIDLLQDDKLSDDKTSRQTLARNLHDLSLSTAVKEVDPESQLKTRLLYALATPFYEPIVQTPIISLNKGASTLALSSLNEQAAMASTSGISTASTGNNGNRIFHNISQKNISPQAVFTCELNDPWNLKAANDLACLIFGVSRKSLRRLTLLDLISPDSRDFVLNRLISNSISKSDIIFSGEIIAIAKSGNKLTWASLWAKKKGNLIICMFDQVPCDSVDLIVKMDDSFTIESYKTISGNNFFGQLATIKELDGLVTNISGTLNMKREENSSMIPRTILDSQTINDQRYFTLKKSGYKIPCAITSKVIDEDQAKVKMKIHTLPYIAGVFIISSSDYKLLSFNQSISKNLFGLGEKQLLNKSIDTIVPNFTRIMKFVLAHVQNLKVIPGLVLPEHFFRQMDAAVEGKGEQGFLKSIGINGRHADGSTIKIDVQLRCSNVDTLVLWITHSRTVYGSKLNPRVGFKEDTKAEDGKKSAVDDHFQTDDEAEEDAGDSVPSQLSILNENEIQSVSRSSSMRSTARSSTTVTSSSNVSSAKPSDVDIQALVSLPDSETPSTDVVNEYKPLDKDVDEDQLLQQENAAIERTKSISSRYPKTIGLKRREKSIREFNVLKKMGQGAYGRVVLAENKEDPLYKVVIKLIIKERILVDTWVRDRKLGTIPSEIQIMATLNKNPHPNIMRLIDFFEDEDYYYIETPPHGFPSPAIDLFDLIELKKDMSEFECKSIIKQSISAINHLHNNGVVHRDIKDENLIIDSKGVIKLIDFGSAAYTKKTVHSMFFVGTLDYAAPEVLNGQSYEGMPQDGVVLGYSALHFGL</sequence>
<gene>
    <name evidence="5" type="ORF">BON22_0014</name>
</gene>
<comment type="caution">
    <text evidence="5">The sequence shown here is derived from an EMBL/GenBank/DDBJ whole genome shotgun (WGS) entry which is preliminary data.</text>
</comment>
<feature type="region of interest" description="Disordered" evidence="3">
    <location>
        <begin position="1"/>
        <end position="144"/>
    </location>
</feature>
<dbReference type="Pfam" id="PF00069">
    <property type="entry name" value="Pkinase"/>
    <property type="match status" value="1"/>
</dbReference>
<dbReference type="PANTHER" id="PTHR24346:SF51">
    <property type="entry name" value="PAS DOMAIN-CONTAINING SERINE_THREONINE-PROTEIN KINASE"/>
    <property type="match status" value="1"/>
</dbReference>
<name>A0A1V2LDU7_CYBFA</name>
<accession>A0A1V2LDU7</accession>
<evidence type="ECO:0000313" key="5">
    <source>
        <dbReference type="EMBL" id="ONH69775.1"/>
    </source>
</evidence>
<dbReference type="Gene3D" id="1.10.510.10">
    <property type="entry name" value="Transferase(Phosphotransferase) domain 1"/>
    <property type="match status" value="1"/>
</dbReference>
<keyword evidence="6" id="KW-1185">Reference proteome</keyword>
<dbReference type="PANTHER" id="PTHR24346">
    <property type="entry name" value="MAP/MICROTUBULE AFFINITY-REGULATING KINASE"/>
    <property type="match status" value="1"/>
</dbReference>
<dbReference type="OMA" id="MDESECR"/>
<feature type="compositionally biased region" description="Polar residues" evidence="3">
    <location>
        <begin position="15"/>
        <end position="83"/>
    </location>
</feature>
<dbReference type="CDD" id="cd00130">
    <property type="entry name" value="PAS"/>
    <property type="match status" value="1"/>
</dbReference>
<keyword evidence="5" id="KW-0418">Kinase</keyword>
<evidence type="ECO:0000256" key="2">
    <source>
        <dbReference type="ARBA" id="ARBA00022840"/>
    </source>
</evidence>
<dbReference type="InterPro" id="IPR011009">
    <property type="entry name" value="Kinase-like_dom_sf"/>
</dbReference>
<dbReference type="GO" id="GO:0005524">
    <property type="term" value="F:ATP binding"/>
    <property type="evidence" value="ECO:0007669"/>
    <property type="project" value="UniProtKB-KW"/>
</dbReference>
<feature type="region of interest" description="Disordered" evidence="3">
    <location>
        <begin position="801"/>
        <end position="830"/>
    </location>
</feature>
<evidence type="ECO:0000313" key="6">
    <source>
        <dbReference type="Proteomes" id="UP000189513"/>
    </source>
</evidence>
<dbReference type="InterPro" id="IPR000719">
    <property type="entry name" value="Prot_kinase_dom"/>
</dbReference>
<dbReference type="SUPFAM" id="SSF56112">
    <property type="entry name" value="Protein kinase-like (PK-like)"/>
    <property type="match status" value="1"/>
</dbReference>
<dbReference type="SUPFAM" id="SSF55785">
    <property type="entry name" value="PYP-like sensor domain (PAS domain)"/>
    <property type="match status" value="1"/>
</dbReference>
<dbReference type="Proteomes" id="UP000189513">
    <property type="component" value="Unassembled WGS sequence"/>
</dbReference>
<dbReference type="VEuPathDB" id="FungiDB:BON22_0014"/>
<dbReference type="SMR" id="A0A1V2LDU7"/>
<feature type="compositionally biased region" description="Low complexity" evidence="3">
    <location>
        <begin position="803"/>
        <end position="828"/>
    </location>
</feature>
<feature type="domain" description="Protein kinase" evidence="4">
    <location>
        <begin position="902"/>
        <end position="1108"/>
    </location>
</feature>
<dbReference type="EMBL" id="MPUK01000001">
    <property type="protein sequence ID" value="ONH69775.1"/>
    <property type="molecule type" value="Genomic_DNA"/>
</dbReference>
<proteinExistence type="predicted"/>
<dbReference type="AlphaFoldDB" id="A0A1V2LDU7"/>
<evidence type="ECO:0000259" key="4">
    <source>
        <dbReference type="PROSITE" id="PS50011"/>
    </source>
</evidence>
<dbReference type="SMART" id="SM00220">
    <property type="entry name" value="S_TKc"/>
    <property type="match status" value="1"/>
</dbReference>
<keyword evidence="1" id="KW-0547">Nucleotide-binding</keyword>
<keyword evidence="2" id="KW-0067">ATP-binding</keyword>
<dbReference type="InterPro" id="IPR000014">
    <property type="entry name" value="PAS"/>
</dbReference>
<dbReference type="PROSITE" id="PS50011">
    <property type="entry name" value="PROTEIN_KINASE_DOM"/>
    <property type="match status" value="1"/>
</dbReference>
<dbReference type="STRING" id="36022.A0A1V2LDU7"/>
<feature type="compositionally biased region" description="Low complexity" evidence="3">
    <location>
        <begin position="113"/>
        <end position="135"/>
    </location>
</feature>
<organism evidence="5 6">
    <name type="scientific">Cyberlindnera fabianii</name>
    <name type="common">Yeast</name>
    <name type="synonym">Hansenula fabianii</name>
    <dbReference type="NCBI Taxonomy" id="36022"/>
    <lineage>
        <taxon>Eukaryota</taxon>
        <taxon>Fungi</taxon>
        <taxon>Dikarya</taxon>
        <taxon>Ascomycota</taxon>
        <taxon>Saccharomycotina</taxon>
        <taxon>Saccharomycetes</taxon>
        <taxon>Phaffomycetales</taxon>
        <taxon>Phaffomycetaceae</taxon>
        <taxon>Cyberlindnera</taxon>
    </lineage>
</organism>
<dbReference type="GO" id="GO:0005829">
    <property type="term" value="C:cytosol"/>
    <property type="evidence" value="ECO:0007669"/>
    <property type="project" value="TreeGrafter"/>
</dbReference>
<evidence type="ECO:0000256" key="1">
    <source>
        <dbReference type="ARBA" id="ARBA00022741"/>
    </source>
</evidence>
<evidence type="ECO:0000256" key="3">
    <source>
        <dbReference type="SAM" id="MobiDB-lite"/>
    </source>
</evidence>
<dbReference type="Gene3D" id="3.30.200.20">
    <property type="entry name" value="Phosphorylase Kinase, domain 1"/>
    <property type="match status" value="1"/>
</dbReference>
<protein>
    <submittedName>
        <fullName evidence="5">Serine/threonine-protein kinase PSK2</fullName>
    </submittedName>
</protein>
<dbReference type="InterPro" id="IPR035965">
    <property type="entry name" value="PAS-like_dom_sf"/>
</dbReference>
<keyword evidence="5" id="KW-0808">Transferase</keyword>
<dbReference type="FunFam" id="3.30.200.20:FF:000314">
    <property type="entry name" value="Serine/threonine protein kinase"/>
    <property type="match status" value="1"/>
</dbReference>
<dbReference type="GO" id="GO:0035556">
    <property type="term" value="P:intracellular signal transduction"/>
    <property type="evidence" value="ECO:0007669"/>
    <property type="project" value="TreeGrafter"/>
</dbReference>
<dbReference type="InterPro" id="IPR008271">
    <property type="entry name" value="Ser/Thr_kinase_AS"/>
</dbReference>
<reference evidence="6" key="1">
    <citation type="journal article" date="2017" name="Genome Announc.">
        <title>Genome sequences of Cyberlindnera fabianii 65, Pichia kudriavzevii 129, and Saccharomyces cerevisiae 131 isolated from fermented masau fruits in Zimbabwe.</title>
        <authorList>
            <person name="van Rijswijck I.M.H."/>
            <person name="Derks M.F.L."/>
            <person name="Abee T."/>
            <person name="de Ridder D."/>
            <person name="Smid E.J."/>
        </authorList>
    </citation>
    <scope>NUCLEOTIDE SEQUENCE [LARGE SCALE GENOMIC DNA]</scope>
    <source>
        <strain evidence="6">65</strain>
    </source>
</reference>
<dbReference type="GO" id="GO:0004674">
    <property type="term" value="F:protein serine/threonine kinase activity"/>
    <property type="evidence" value="ECO:0007669"/>
    <property type="project" value="TreeGrafter"/>
</dbReference>
<dbReference type="PROSITE" id="PS00108">
    <property type="entry name" value="PROTEIN_KINASE_ST"/>
    <property type="match status" value="1"/>
</dbReference>
<dbReference type="GO" id="GO:0005634">
    <property type="term" value="C:nucleus"/>
    <property type="evidence" value="ECO:0007669"/>
    <property type="project" value="TreeGrafter"/>
</dbReference>
<dbReference type="GO" id="GO:0045719">
    <property type="term" value="P:negative regulation of glycogen biosynthetic process"/>
    <property type="evidence" value="ECO:0007669"/>
    <property type="project" value="TreeGrafter"/>
</dbReference>